<dbReference type="GO" id="GO:0009279">
    <property type="term" value="C:cell outer membrane"/>
    <property type="evidence" value="ECO:0007669"/>
    <property type="project" value="UniProtKB-SubCell"/>
</dbReference>
<dbReference type="SUPFAM" id="SSF56935">
    <property type="entry name" value="Porins"/>
    <property type="match status" value="1"/>
</dbReference>
<dbReference type="Gene3D" id="2.60.40.1120">
    <property type="entry name" value="Carboxypeptidase-like, regulatory domain"/>
    <property type="match status" value="1"/>
</dbReference>
<evidence type="ECO:0000256" key="1">
    <source>
        <dbReference type="ARBA" id="ARBA00004442"/>
    </source>
</evidence>
<dbReference type="Gene3D" id="3.55.50.30">
    <property type="match status" value="1"/>
</dbReference>
<dbReference type="InterPro" id="IPR008969">
    <property type="entry name" value="CarboxyPept-like_regulatory"/>
</dbReference>
<comment type="subcellular location">
    <subcellularLocation>
        <location evidence="1">Cell outer membrane</location>
    </subcellularLocation>
</comment>
<keyword evidence="4" id="KW-0732">Signal</keyword>
<keyword evidence="2" id="KW-0472">Membrane</keyword>
<dbReference type="Gene3D" id="2.40.170.20">
    <property type="entry name" value="TonB-dependent receptor, beta-barrel domain"/>
    <property type="match status" value="1"/>
</dbReference>
<feature type="domain" description="TonB-dependent receptor plug" evidence="5">
    <location>
        <begin position="235"/>
        <end position="315"/>
    </location>
</feature>
<dbReference type="InterPro" id="IPR012910">
    <property type="entry name" value="Plug_dom"/>
</dbReference>
<keyword evidence="8" id="KW-1185">Reference proteome</keyword>
<dbReference type="EMBL" id="LQZQ01000003">
    <property type="protein sequence ID" value="KYG81112.1"/>
    <property type="molecule type" value="Genomic_DNA"/>
</dbReference>
<comment type="caution">
    <text evidence="7">The sequence shown here is derived from an EMBL/GenBank/DDBJ whole genome shotgun (WGS) entry which is preliminary data.</text>
</comment>
<organism evidence="7 8">
    <name type="scientific">Roseivirga ehrenbergii (strain DSM 102268 / JCM 13514 / KCTC 12282 / NCIMB 14502 / KMM 6017)</name>
    <dbReference type="NCBI Taxonomy" id="279360"/>
    <lineage>
        <taxon>Bacteria</taxon>
        <taxon>Pseudomonadati</taxon>
        <taxon>Bacteroidota</taxon>
        <taxon>Cytophagia</taxon>
        <taxon>Cytophagales</taxon>
        <taxon>Roseivirgaceae</taxon>
        <taxon>Roseivirga</taxon>
    </lineage>
</organism>
<dbReference type="InterPro" id="IPR037066">
    <property type="entry name" value="Plug_dom_sf"/>
</dbReference>
<keyword evidence="3" id="KW-0998">Cell outer membrane</keyword>
<dbReference type="InterPro" id="IPR032508">
    <property type="entry name" value="FecR_C"/>
</dbReference>
<dbReference type="AlphaFoldDB" id="A0A150XRA0"/>
<evidence type="ECO:0000256" key="4">
    <source>
        <dbReference type="SAM" id="SignalP"/>
    </source>
</evidence>
<dbReference type="SUPFAM" id="SSF49464">
    <property type="entry name" value="Carboxypeptidase regulatory domain-like"/>
    <property type="match status" value="1"/>
</dbReference>
<dbReference type="Proteomes" id="UP000075583">
    <property type="component" value="Unassembled WGS sequence"/>
</dbReference>
<name>A0A150XRA0_ROSEK</name>
<feature type="signal peptide" evidence="4">
    <location>
        <begin position="1"/>
        <end position="21"/>
    </location>
</feature>
<evidence type="ECO:0000256" key="3">
    <source>
        <dbReference type="ARBA" id="ARBA00023237"/>
    </source>
</evidence>
<feature type="domain" description="Protein FecR C-terminal" evidence="6">
    <location>
        <begin position="31"/>
        <end position="95"/>
    </location>
</feature>
<proteinExistence type="predicted"/>
<gene>
    <name evidence="7" type="ORF">MB14_15170</name>
</gene>
<reference evidence="7" key="1">
    <citation type="submission" date="2016-01" db="EMBL/GenBank/DDBJ databases">
        <title>Genome sequencing of Roseivirga ehrenbergii KMM 6017.</title>
        <authorList>
            <person name="Selvaratnam C."/>
            <person name="Thevarajoo S."/>
            <person name="Goh K.M."/>
            <person name="Ee R."/>
            <person name="Chan K.-G."/>
            <person name="Chong C.S."/>
        </authorList>
    </citation>
    <scope>NUCLEOTIDE SEQUENCE [LARGE SCALE GENOMIC DNA]</scope>
    <source>
        <strain evidence="7">KMM 6017</strain>
    </source>
</reference>
<evidence type="ECO:0000256" key="2">
    <source>
        <dbReference type="ARBA" id="ARBA00023136"/>
    </source>
</evidence>
<dbReference type="STRING" id="279360.MB14_15170"/>
<dbReference type="OrthoDB" id="1111684at2"/>
<evidence type="ECO:0000259" key="6">
    <source>
        <dbReference type="Pfam" id="PF16344"/>
    </source>
</evidence>
<evidence type="ECO:0000259" key="5">
    <source>
        <dbReference type="Pfam" id="PF07715"/>
    </source>
</evidence>
<dbReference type="Gene3D" id="2.170.130.10">
    <property type="entry name" value="TonB-dependent receptor, plug domain"/>
    <property type="match status" value="1"/>
</dbReference>
<dbReference type="RefSeq" id="WP_062590022.1">
    <property type="nucleotide sequence ID" value="NZ_LQZQ01000003.1"/>
</dbReference>
<evidence type="ECO:0000313" key="8">
    <source>
        <dbReference type="Proteomes" id="UP000075583"/>
    </source>
</evidence>
<feature type="chain" id="PRO_5007575089" description="Secretin/TonB short N-terminal domain-containing protein" evidence="4">
    <location>
        <begin position="22"/>
        <end position="892"/>
    </location>
</feature>
<evidence type="ECO:0000313" key="7">
    <source>
        <dbReference type="EMBL" id="KYG81112.1"/>
    </source>
</evidence>
<dbReference type="Pfam" id="PF07715">
    <property type="entry name" value="Plug"/>
    <property type="match status" value="1"/>
</dbReference>
<dbReference type="InterPro" id="IPR036942">
    <property type="entry name" value="Beta-barrel_TonB_sf"/>
</dbReference>
<dbReference type="Pfam" id="PF13715">
    <property type="entry name" value="CarbopepD_reg_2"/>
    <property type="match status" value="1"/>
</dbReference>
<accession>A0A150XRA0</accession>
<evidence type="ECO:0008006" key="9">
    <source>
        <dbReference type="Google" id="ProtNLM"/>
    </source>
</evidence>
<protein>
    <recommendedName>
        <fullName evidence="9">Secretin/TonB short N-terminal domain-containing protein</fullName>
    </recommendedName>
</protein>
<dbReference type="Pfam" id="PF16344">
    <property type="entry name" value="FecR_C"/>
    <property type="match status" value="1"/>
</dbReference>
<sequence>MRKIIYLLLFLFANSLLYSQALPDISINETFKQTSLSKVIRILKNKYDVKIAYDDALVTGITIDGQFTNKSLSAFLDEILPSKGINYQVLNGKIILTPGQINIDLQTPSLFDLTVFGMIQDAQTGEMLPNALIRVAGENRGTISNKDGFFSLSQVPTDTSTIEVTYLGYKKNTVKLDPNKSKQTLRISMAENTVDLAEFTVVDLRSDNTIQYGEETSQISIDPNSLSSLPSLGELDIFRSLQLLPGISGTDETSSELSIRNSPSSQNLVLLDGFTIYRLDHFFGVFSAINPDAVRDIQVYKGGFGSKYGGRISGVVDITGKSGNFNKPEYSFGINLLSARMSINAPLNQGKGAIHFSTRRAYTDVIRSSLFKKLYKNYRENSNQVDDQGNDNSLRPNFHFYDVNLKTTYNVSKRDIASFSLYWGRDELYTDFDQITGSGTSMITENTDEIAEWGNLGIGGIWSRNWSKNYYSSFQVAYSGHNFDYLFESEERNENSQVTNTYSATRLNDVSDFQINYKNELKYKERHQLDFGLNVSTITTINDVTIDEQIQLPLGEREQSGGIFALYASDELRINKKTRLNAGFRYTATNLTDKNYFGRRLGLTYQLTPSIKLKFSNGQYYQLARQVLYDDPRSNLQDGWNLACNTAFGALNSEHLIGGVNYSKNGFMVDMEYYQKNVSGLVEFTVSHMLDQSTPNDTQPLVTESVGEEKIRGLDVLIQKKIGPYHGWLSYTRSKSSSIYPQINDGQSIPSRLDQRNEAKFVHVLEFQKFNVSATFLYGSGRPFFKPELNFIRDNGGTVINYEILNLNKTVERLPTYHRLDISAALKFENEDVRGDFGISILNAYNHKNIQNRRLNVSAIERAINNGEEPSELYRDIVLLDFTPSIFLNLYF</sequence>